<evidence type="ECO:0000313" key="2">
    <source>
        <dbReference type="Proteomes" id="UP000005239"/>
    </source>
</evidence>
<gene>
    <name evidence="1" type="primary">WBGene00272942</name>
</gene>
<accession>A0A8R1UKK9</accession>
<dbReference type="Proteomes" id="UP000005239">
    <property type="component" value="Unassembled WGS sequence"/>
</dbReference>
<accession>A0A2A6C6B3</accession>
<proteinExistence type="predicted"/>
<evidence type="ECO:0000313" key="1">
    <source>
        <dbReference type="EnsemblMetazoa" id="PPA34573.1"/>
    </source>
</evidence>
<name>A0A2A6C6B3_PRIPA</name>
<sequence>MAIVISTFKNPEMLSFRESKFMSCANPLWICPTVTQTASYVTCLVMTDETLMIIVNRKSTCLSVLPANLRKSLYPRCLNPSSSLSTLSNTFSSQYAPFSACRCYRILFHWCFSPNSLHLAELHDVHAGQYFPFIIRLVCLIAIDVYMDMLFVMVPLFPAPCGYFTGPLCRLGVPLHFQTGIGFLLLAYLNASILLCVLHRHQSVLTVSNPYKLAKDPRNLSWIMERGCYICLKKVLYHKIFVIQMFALIIFSGSALIFMFMHMNYVLGQSHIKNSKTTINIRKSVRTLFIQNTISS</sequence>
<dbReference type="InterPro" id="IPR053220">
    <property type="entry name" value="Nematode_rcpt-like_serp_H"/>
</dbReference>
<dbReference type="PANTHER" id="PTHR22941:SF26">
    <property type="entry name" value="SERPENTINE RECEPTOR, CLASS H"/>
    <property type="match status" value="1"/>
</dbReference>
<reference evidence="2" key="1">
    <citation type="journal article" date="2008" name="Nat. Genet.">
        <title>The Pristionchus pacificus genome provides a unique perspective on nematode lifestyle and parasitism.</title>
        <authorList>
            <person name="Dieterich C."/>
            <person name="Clifton S.W."/>
            <person name="Schuster L.N."/>
            <person name="Chinwalla A."/>
            <person name="Delehaunty K."/>
            <person name="Dinkelacker I."/>
            <person name="Fulton L."/>
            <person name="Fulton R."/>
            <person name="Godfrey J."/>
            <person name="Minx P."/>
            <person name="Mitreva M."/>
            <person name="Roeseler W."/>
            <person name="Tian H."/>
            <person name="Witte H."/>
            <person name="Yang S.P."/>
            <person name="Wilson R.K."/>
            <person name="Sommer R.J."/>
        </authorList>
    </citation>
    <scope>NUCLEOTIDE SEQUENCE [LARGE SCALE GENOMIC DNA]</scope>
    <source>
        <strain evidence="2">PS312</strain>
    </source>
</reference>
<keyword evidence="2" id="KW-1185">Reference proteome</keyword>
<protein>
    <submittedName>
        <fullName evidence="1">G protein-coupled receptor</fullName>
    </submittedName>
</protein>
<organism evidence="1 2">
    <name type="scientific">Pristionchus pacificus</name>
    <name type="common">Parasitic nematode worm</name>
    <dbReference type="NCBI Taxonomy" id="54126"/>
    <lineage>
        <taxon>Eukaryota</taxon>
        <taxon>Metazoa</taxon>
        <taxon>Ecdysozoa</taxon>
        <taxon>Nematoda</taxon>
        <taxon>Chromadorea</taxon>
        <taxon>Rhabditida</taxon>
        <taxon>Rhabditina</taxon>
        <taxon>Diplogasteromorpha</taxon>
        <taxon>Diplogasteroidea</taxon>
        <taxon>Neodiplogasteridae</taxon>
        <taxon>Pristionchus</taxon>
    </lineage>
</organism>
<dbReference type="PANTHER" id="PTHR22941">
    <property type="entry name" value="SERPENTINE RECEPTOR"/>
    <property type="match status" value="1"/>
</dbReference>
<dbReference type="InterPro" id="IPR019429">
    <property type="entry name" value="7TM_GPCR_serpentine_rcpt_Sri"/>
</dbReference>
<dbReference type="EnsemblMetazoa" id="PPA34573.1">
    <property type="protein sequence ID" value="PPA34573.1"/>
    <property type="gene ID" value="WBGene00272942"/>
</dbReference>
<dbReference type="AlphaFoldDB" id="A0A2A6C6B3"/>
<reference evidence="1" key="2">
    <citation type="submission" date="2022-06" db="UniProtKB">
        <authorList>
            <consortium name="EnsemblMetazoa"/>
        </authorList>
    </citation>
    <scope>IDENTIFICATION</scope>
    <source>
        <strain evidence="1">PS312</strain>
    </source>
</reference>
<dbReference type="Pfam" id="PF10327">
    <property type="entry name" value="7TM_GPCR_Sri"/>
    <property type="match status" value="1"/>
</dbReference>